<accession>A0A8S9JF10</accession>
<sequence length="499" mass="53943">MAASVCRAILDSPCRSMEVSASRAIRTISGLGGCGCFAANSSCVRILTALQDAVDSVGVIGRCSGVPVDQFGLAGVDRCSKSGHQTQGLQPPENLSTDLLHYAYDPPGHAGHHYHLVPVSKSQPCLAVQYRSMSGMEYRSMSDGRCWSTEDECLWSTVVSEYRSTVALGRIRISGKFRVSGSGSGSVGSVDLISGSGFVVSGYPGFGYPSRYSIIRGYPDPFPLSSRTSIKVATTSRGSVSIDVRTEVSIDDGRCRSTEDECLRSIRVSEYRSMGLVSGSTVVDRNRSMNRWCYRSMRSVLLCGLNAPSLQDLYRTQGLQPPEYLSSDMLLYADDPSGHAVSIDDGRCRSTEDECLRSIGVSEYRSMGLVSGSTVVNKNRSMNRWCYPHRSMRSVLLCGLNAPSLQDLAVFENSYSADFESAPGEGQESVRIAEVGFGVKATVNQKNCEPLALDCLGWDSVGLYLLVGDCNWLSNARLLTPHLLLFQVTSSELVEVAGG</sequence>
<name>A0A8S9JF10_BRACR</name>
<evidence type="ECO:0000313" key="2">
    <source>
        <dbReference type="Proteomes" id="UP000712281"/>
    </source>
</evidence>
<reference evidence="1" key="1">
    <citation type="submission" date="2019-12" db="EMBL/GenBank/DDBJ databases">
        <title>Genome sequencing and annotation of Brassica cretica.</title>
        <authorList>
            <person name="Studholme D.J."/>
            <person name="Sarris P.F."/>
        </authorList>
    </citation>
    <scope>NUCLEOTIDE SEQUENCE</scope>
    <source>
        <strain evidence="1">PFS-001/15</strain>
        <tissue evidence="1">Leaf</tissue>
    </source>
</reference>
<protein>
    <submittedName>
        <fullName evidence="1">Uncharacterized protein</fullName>
    </submittedName>
</protein>
<evidence type="ECO:0000313" key="1">
    <source>
        <dbReference type="EMBL" id="KAF2580022.1"/>
    </source>
</evidence>
<proteinExistence type="predicted"/>
<dbReference type="Proteomes" id="UP000712281">
    <property type="component" value="Unassembled WGS sequence"/>
</dbReference>
<organism evidence="1 2">
    <name type="scientific">Brassica cretica</name>
    <name type="common">Mustard</name>
    <dbReference type="NCBI Taxonomy" id="69181"/>
    <lineage>
        <taxon>Eukaryota</taxon>
        <taxon>Viridiplantae</taxon>
        <taxon>Streptophyta</taxon>
        <taxon>Embryophyta</taxon>
        <taxon>Tracheophyta</taxon>
        <taxon>Spermatophyta</taxon>
        <taxon>Magnoliopsida</taxon>
        <taxon>eudicotyledons</taxon>
        <taxon>Gunneridae</taxon>
        <taxon>Pentapetalae</taxon>
        <taxon>rosids</taxon>
        <taxon>malvids</taxon>
        <taxon>Brassicales</taxon>
        <taxon>Brassicaceae</taxon>
        <taxon>Brassiceae</taxon>
        <taxon>Brassica</taxon>
    </lineage>
</organism>
<dbReference type="EMBL" id="QGKW02001660">
    <property type="protein sequence ID" value="KAF2580022.1"/>
    <property type="molecule type" value="Genomic_DNA"/>
</dbReference>
<dbReference type="AlphaFoldDB" id="A0A8S9JF10"/>
<comment type="caution">
    <text evidence="1">The sequence shown here is derived from an EMBL/GenBank/DDBJ whole genome shotgun (WGS) entry which is preliminary data.</text>
</comment>
<gene>
    <name evidence="1" type="ORF">F2Q68_00005043</name>
</gene>